<gene>
    <name evidence="4" type="ORF">P170DRAFT_357925</name>
</gene>
<dbReference type="InterPro" id="IPR036259">
    <property type="entry name" value="MFS_trans_sf"/>
</dbReference>
<sequence>MDHSADQRPFRNIICSFLTCHIPKDLSPPPDGGFHAWSQVLWSHFTVCNAWGYVTTFGVFQTYYTQKLNASPSAISWIGSVQVFLLFSLGAFSGRMSDAGYFKAVWGSGALLTLIGIFMASLSTEYWQVFLSQGLCLGIGSGLMFCPILSLLPTYFSKNRSLAIGLAATGSSTGGLVFPAVVDNLLPRIGFPWTMRILGFLTLAMLTPSFIFLKPRMPPRKGGPIVEWNAFREFSYLMFSLGMFLVFWGLYVAFFYISSFARTLGATQSVSISLLLIMNGVGVPARVLPNLLADKYTGPVNLLVPVAMISSIALFSWISVVNISGLYVFAVFYGLFSASLQSLFPASLASLTVDLSKIGVRTGMILTVVSFAALTGSPIAGALVQRGNGSYKYAQIFAAVSMFVGTLLLVVARASKTGLRLNARM</sequence>
<comment type="similarity">
    <text evidence="2">Belongs to the major facilitator superfamily. Monocarboxylate porter (TC 2.A.1.13) family.</text>
</comment>
<feature type="transmembrane region" description="Helical" evidence="3">
    <location>
        <begin position="326"/>
        <end position="351"/>
    </location>
</feature>
<feature type="transmembrane region" description="Helical" evidence="3">
    <location>
        <begin position="269"/>
        <end position="288"/>
    </location>
</feature>
<reference evidence="4 5" key="1">
    <citation type="submission" date="2016-12" db="EMBL/GenBank/DDBJ databases">
        <title>The genomes of Aspergillus section Nigri reveals drivers in fungal speciation.</title>
        <authorList>
            <consortium name="DOE Joint Genome Institute"/>
            <person name="Vesth T.C."/>
            <person name="Nybo J."/>
            <person name="Theobald S."/>
            <person name="Brandl J."/>
            <person name="Frisvad J.C."/>
            <person name="Nielsen K.F."/>
            <person name="Lyhne E.K."/>
            <person name="Kogle M.E."/>
            <person name="Kuo A."/>
            <person name="Riley R."/>
            <person name="Clum A."/>
            <person name="Nolan M."/>
            <person name="Lipzen A."/>
            <person name="Salamov A."/>
            <person name="Henrissat B."/>
            <person name="Wiebenga A."/>
            <person name="De Vries R.P."/>
            <person name="Grigoriev I.V."/>
            <person name="Mortensen U.H."/>
            <person name="Andersen M.R."/>
            <person name="Baker S.E."/>
        </authorList>
    </citation>
    <scope>NUCLEOTIDE SEQUENCE [LARGE SCALE GENOMIC DNA]</scope>
    <source>
        <strain evidence="4 5">IBT 23096</strain>
    </source>
</reference>
<dbReference type="Gene3D" id="1.20.1250.20">
    <property type="entry name" value="MFS general substrate transporter like domains"/>
    <property type="match status" value="1"/>
</dbReference>
<dbReference type="PANTHER" id="PTHR11360:SF130">
    <property type="entry name" value="MAJOR FACILITATOR SUPERFAMILY (MFS) PROFILE DOMAIN-CONTAINING PROTEIN-RELATED"/>
    <property type="match status" value="1"/>
</dbReference>
<feature type="transmembrane region" description="Helical" evidence="3">
    <location>
        <begin position="396"/>
        <end position="415"/>
    </location>
</feature>
<accession>A0A2I2G9W8</accession>
<evidence type="ECO:0000256" key="1">
    <source>
        <dbReference type="ARBA" id="ARBA00004141"/>
    </source>
</evidence>
<feature type="transmembrane region" description="Helical" evidence="3">
    <location>
        <begin position="363"/>
        <end position="384"/>
    </location>
</feature>
<dbReference type="GO" id="GO:0016020">
    <property type="term" value="C:membrane"/>
    <property type="evidence" value="ECO:0007669"/>
    <property type="project" value="UniProtKB-SubCell"/>
</dbReference>
<evidence type="ECO:0000313" key="5">
    <source>
        <dbReference type="Proteomes" id="UP000234275"/>
    </source>
</evidence>
<feature type="transmembrane region" description="Helical" evidence="3">
    <location>
        <begin position="130"/>
        <end position="150"/>
    </location>
</feature>
<dbReference type="InterPro" id="IPR050327">
    <property type="entry name" value="Proton-linked_MCT"/>
</dbReference>
<dbReference type="RefSeq" id="XP_024704979.1">
    <property type="nucleotide sequence ID" value="XM_024844250.1"/>
</dbReference>
<dbReference type="GO" id="GO:0022857">
    <property type="term" value="F:transmembrane transporter activity"/>
    <property type="evidence" value="ECO:0007669"/>
    <property type="project" value="InterPro"/>
</dbReference>
<proteinExistence type="inferred from homology"/>
<dbReference type="InterPro" id="IPR011701">
    <property type="entry name" value="MFS"/>
</dbReference>
<evidence type="ECO:0000313" key="4">
    <source>
        <dbReference type="EMBL" id="PLB49677.1"/>
    </source>
</evidence>
<evidence type="ECO:0000256" key="3">
    <source>
        <dbReference type="SAM" id="Phobius"/>
    </source>
</evidence>
<keyword evidence="3" id="KW-0472">Membrane</keyword>
<name>A0A2I2G9W8_9EURO</name>
<dbReference type="VEuPathDB" id="FungiDB:P170DRAFT_357925"/>
<dbReference type="AlphaFoldDB" id="A0A2I2G9W8"/>
<feature type="transmembrane region" description="Helical" evidence="3">
    <location>
        <begin position="74"/>
        <end position="92"/>
    </location>
</feature>
<keyword evidence="3" id="KW-1133">Transmembrane helix</keyword>
<organism evidence="4 5">
    <name type="scientific">Aspergillus steynii IBT 23096</name>
    <dbReference type="NCBI Taxonomy" id="1392250"/>
    <lineage>
        <taxon>Eukaryota</taxon>
        <taxon>Fungi</taxon>
        <taxon>Dikarya</taxon>
        <taxon>Ascomycota</taxon>
        <taxon>Pezizomycotina</taxon>
        <taxon>Eurotiomycetes</taxon>
        <taxon>Eurotiomycetidae</taxon>
        <taxon>Eurotiales</taxon>
        <taxon>Aspergillaceae</taxon>
        <taxon>Aspergillus</taxon>
        <taxon>Aspergillus subgen. Circumdati</taxon>
    </lineage>
</organism>
<feature type="transmembrane region" description="Helical" evidence="3">
    <location>
        <begin position="162"/>
        <end position="181"/>
    </location>
</feature>
<evidence type="ECO:0000256" key="2">
    <source>
        <dbReference type="ARBA" id="ARBA00006727"/>
    </source>
</evidence>
<dbReference type="GeneID" id="36551950"/>
<feature type="transmembrane region" description="Helical" evidence="3">
    <location>
        <begin position="193"/>
        <end position="213"/>
    </location>
</feature>
<protein>
    <submittedName>
        <fullName evidence="4">MFS general substrate transporter</fullName>
    </submittedName>
</protein>
<feature type="transmembrane region" description="Helical" evidence="3">
    <location>
        <begin position="234"/>
        <end position="257"/>
    </location>
</feature>
<comment type="subcellular location">
    <subcellularLocation>
        <location evidence="1">Membrane</location>
        <topology evidence="1">Multi-pass membrane protein</topology>
    </subcellularLocation>
</comment>
<feature type="transmembrane region" description="Helical" evidence="3">
    <location>
        <begin position="300"/>
        <end position="320"/>
    </location>
</feature>
<dbReference type="EMBL" id="MSFO01000004">
    <property type="protein sequence ID" value="PLB49677.1"/>
    <property type="molecule type" value="Genomic_DNA"/>
</dbReference>
<keyword evidence="3" id="KW-0812">Transmembrane</keyword>
<keyword evidence="5" id="KW-1185">Reference proteome</keyword>
<comment type="caution">
    <text evidence="4">The sequence shown here is derived from an EMBL/GenBank/DDBJ whole genome shotgun (WGS) entry which is preliminary data.</text>
</comment>
<dbReference type="OrthoDB" id="6499973at2759"/>
<dbReference type="PANTHER" id="PTHR11360">
    <property type="entry name" value="MONOCARBOXYLATE TRANSPORTER"/>
    <property type="match status" value="1"/>
</dbReference>
<dbReference type="Pfam" id="PF07690">
    <property type="entry name" value="MFS_1"/>
    <property type="match status" value="1"/>
</dbReference>
<dbReference type="SUPFAM" id="SSF103473">
    <property type="entry name" value="MFS general substrate transporter"/>
    <property type="match status" value="1"/>
</dbReference>
<feature type="transmembrane region" description="Helical" evidence="3">
    <location>
        <begin position="104"/>
        <end position="124"/>
    </location>
</feature>
<dbReference type="Proteomes" id="UP000234275">
    <property type="component" value="Unassembled WGS sequence"/>
</dbReference>